<evidence type="ECO:0000256" key="1">
    <source>
        <dbReference type="ARBA" id="ARBA00004429"/>
    </source>
</evidence>
<keyword evidence="5" id="KW-0029">Amino-acid transport</keyword>
<keyword evidence="6 9" id="KW-1133">Transmembrane helix</keyword>
<evidence type="ECO:0000256" key="9">
    <source>
        <dbReference type="SAM" id="Phobius"/>
    </source>
</evidence>
<comment type="subcellular location">
    <subcellularLocation>
        <location evidence="1">Cell inner membrane</location>
        <topology evidence="1">Multi-pass membrane protein</topology>
    </subcellularLocation>
</comment>
<dbReference type="GO" id="GO:0005886">
    <property type="term" value="C:plasma membrane"/>
    <property type="evidence" value="ECO:0007669"/>
    <property type="project" value="UniProtKB-SubCell"/>
</dbReference>
<feature type="transmembrane region" description="Helical" evidence="9">
    <location>
        <begin position="133"/>
        <end position="159"/>
    </location>
</feature>
<dbReference type="PANTHER" id="PTHR11795">
    <property type="entry name" value="BRANCHED-CHAIN AMINO ACID TRANSPORT SYSTEM PERMEASE PROTEIN LIVH"/>
    <property type="match status" value="1"/>
</dbReference>
<accession>A0A934JQS8</accession>
<gene>
    <name evidence="10" type="ORF">I8J31_02470</name>
</gene>
<evidence type="ECO:0000256" key="5">
    <source>
        <dbReference type="ARBA" id="ARBA00022970"/>
    </source>
</evidence>
<reference evidence="10" key="1">
    <citation type="submission" date="2020-12" db="EMBL/GenBank/DDBJ databases">
        <title>Marinomonas arctica sp. nov., a psychrotolerant bacterium isolated from the Arctic.</title>
        <authorList>
            <person name="Zhang Y."/>
        </authorList>
    </citation>
    <scope>NUCLEOTIDE SEQUENCE</scope>
    <source>
        <strain evidence="10">C1424</strain>
    </source>
</reference>
<dbReference type="RefSeq" id="WP_199466714.1">
    <property type="nucleotide sequence ID" value="NZ_JAEMNX010000002.1"/>
</dbReference>
<feature type="transmembrane region" description="Helical" evidence="9">
    <location>
        <begin position="262"/>
        <end position="280"/>
    </location>
</feature>
<proteinExistence type="inferred from homology"/>
<feature type="transmembrane region" description="Helical" evidence="9">
    <location>
        <begin position="54"/>
        <end position="76"/>
    </location>
</feature>
<comment type="caution">
    <text evidence="10">The sequence shown here is derived from an EMBL/GenBank/DDBJ whole genome shotgun (WGS) entry which is preliminary data.</text>
</comment>
<dbReference type="GO" id="GO:0006865">
    <property type="term" value="P:amino acid transport"/>
    <property type="evidence" value="ECO:0007669"/>
    <property type="project" value="UniProtKB-KW"/>
</dbReference>
<evidence type="ECO:0000256" key="7">
    <source>
        <dbReference type="ARBA" id="ARBA00023136"/>
    </source>
</evidence>
<dbReference type="CDD" id="cd06582">
    <property type="entry name" value="TM_PBP1_LivH_like"/>
    <property type="match status" value="1"/>
</dbReference>
<dbReference type="InterPro" id="IPR001851">
    <property type="entry name" value="ABC_transp_permease"/>
</dbReference>
<dbReference type="InterPro" id="IPR052157">
    <property type="entry name" value="BCAA_transport_permease"/>
</dbReference>
<protein>
    <submittedName>
        <fullName evidence="10">Branched-chain amino acid ABC transporter permease</fullName>
    </submittedName>
</protein>
<evidence type="ECO:0000256" key="3">
    <source>
        <dbReference type="ARBA" id="ARBA00022475"/>
    </source>
</evidence>
<feature type="transmembrane region" description="Helical" evidence="9">
    <location>
        <begin position="31"/>
        <end position="48"/>
    </location>
</feature>
<feature type="transmembrane region" description="Helical" evidence="9">
    <location>
        <begin position="229"/>
        <end position="250"/>
    </location>
</feature>
<keyword evidence="3" id="KW-1003">Cell membrane</keyword>
<keyword evidence="11" id="KW-1185">Reference proteome</keyword>
<evidence type="ECO:0000313" key="11">
    <source>
        <dbReference type="Proteomes" id="UP000628710"/>
    </source>
</evidence>
<dbReference type="EMBL" id="JAEMNX010000002">
    <property type="protein sequence ID" value="MBJ7536541.1"/>
    <property type="molecule type" value="Genomic_DNA"/>
</dbReference>
<feature type="transmembrane region" description="Helical" evidence="9">
    <location>
        <begin position="6"/>
        <end position="24"/>
    </location>
</feature>
<evidence type="ECO:0000313" key="10">
    <source>
        <dbReference type="EMBL" id="MBJ7536541.1"/>
    </source>
</evidence>
<dbReference type="GO" id="GO:0022857">
    <property type="term" value="F:transmembrane transporter activity"/>
    <property type="evidence" value="ECO:0007669"/>
    <property type="project" value="InterPro"/>
</dbReference>
<keyword evidence="2" id="KW-0813">Transport</keyword>
<dbReference type="Proteomes" id="UP000628710">
    <property type="component" value="Unassembled WGS sequence"/>
</dbReference>
<sequence length="303" mass="32764">MINSLVQAILLGGYYALIACGLAFMFQVMRIINLAHGSLAILSAYIVWRITDALAFSPFVSMLIVLPIMALIGWLLQRVILERASKGGELLPVLTTFGLSIVIDNLLFQHFGANTRSLASYVGDLSWESYEVFGLWIGKLPVIILCTAIVVIGGLDLLLRFTPLGRQIRATAFDPETAGLVGIDARKIAGISAAIAMMTVGISGTALGLRGTFDAYAGAPQLLFAFEATIIGGAGSLWGVFFGGIILAIAQSVGALIHPQGFLLGGHFIFLTFLFARIYLNRDFFTLRHWLGKKTTKVEQHEN</sequence>
<evidence type="ECO:0000256" key="4">
    <source>
        <dbReference type="ARBA" id="ARBA00022692"/>
    </source>
</evidence>
<dbReference type="AlphaFoldDB" id="A0A934JQS8"/>
<organism evidence="10 11">
    <name type="scientific">Marinomonas transparens</name>
    <dbReference type="NCBI Taxonomy" id="2795388"/>
    <lineage>
        <taxon>Bacteria</taxon>
        <taxon>Pseudomonadati</taxon>
        <taxon>Pseudomonadota</taxon>
        <taxon>Gammaproteobacteria</taxon>
        <taxon>Oceanospirillales</taxon>
        <taxon>Oceanospirillaceae</taxon>
        <taxon>Marinomonas</taxon>
    </lineage>
</organism>
<comment type="similarity">
    <text evidence="8">Belongs to the binding-protein-dependent transport system permease family. LivHM subfamily.</text>
</comment>
<keyword evidence="7 9" id="KW-0472">Membrane</keyword>
<evidence type="ECO:0000256" key="8">
    <source>
        <dbReference type="ARBA" id="ARBA00037998"/>
    </source>
</evidence>
<feature type="transmembrane region" description="Helical" evidence="9">
    <location>
        <begin position="188"/>
        <end position="209"/>
    </location>
</feature>
<feature type="transmembrane region" description="Helical" evidence="9">
    <location>
        <begin position="88"/>
        <end position="113"/>
    </location>
</feature>
<dbReference type="PANTHER" id="PTHR11795:SF445">
    <property type="entry name" value="AMINO ACID ABC TRANSPORTER PERMEASE PROTEIN"/>
    <property type="match status" value="1"/>
</dbReference>
<keyword evidence="4 9" id="KW-0812">Transmembrane</keyword>
<dbReference type="Pfam" id="PF02653">
    <property type="entry name" value="BPD_transp_2"/>
    <property type="match status" value="1"/>
</dbReference>
<name>A0A934JQS8_9GAMM</name>
<evidence type="ECO:0000256" key="2">
    <source>
        <dbReference type="ARBA" id="ARBA00022448"/>
    </source>
</evidence>
<evidence type="ECO:0000256" key="6">
    <source>
        <dbReference type="ARBA" id="ARBA00022989"/>
    </source>
</evidence>